<dbReference type="EMBL" id="FR824674">
    <property type="protein sequence ID" value="CCA27797.1"/>
    <property type="molecule type" value="Genomic_DNA"/>
</dbReference>
<dbReference type="GO" id="GO:0005576">
    <property type="term" value="C:extracellular region"/>
    <property type="evidence" value="ECO:0007669"/>
    <property type="project" value="TreeGrafter"/>
</dbReference>
<dbReference type="PANTHER" id="PTHR31297">
    <property type="entry name" value="GLUCAN ENDO-1,6-BETA-GLUCOSIDASE B"/>
    <property type="match status" value="1"/>
</dbReference>
<evidence type="ECO:0000256" key="6">
    <source>
        <dbReference type="SAM" id="SignalP"/>
    </source>
</evidence>
<name>F0X1U3_9STRA</name>
<feature type="transmembrane region" description="Helical" evidence="5">
    <location>
        <begin position="631"/>
        <end position="651"/>
    </location>
</feature>
<dbReference type="HOGENOM" id="CLU_020969_0_0_1"/>
<dbReference type="Gene3D" id="3.20.20.80">
    <property type="entry name" value="Glycosidases"/>
    <property type="match status" value="1"/>
</dbReference>
<dbReference type="InterPro" id="IPR017853">
    <property type="entry name" value="GH"/>
</dbReference>
<gene>
    <name evidence="8" type="primary">AlNc14C693G12405</name>
    <name evidence="8" type="ORF">ALNC14_139410</name>
</gene>
<evidence type="ECO:0000256" key="1">
    <source>
        <dbReference type="ARBA" id="ARBA00005641"/>
    </source>
</evidence>
<dbReference type="AlphaFoldDB" id="F0X1U3"/>
<keyword evidence="4" id="KW-0326">Glycosidase</keyword>
<organism evidence="8">
    <name type="scientific">Albugo laibachii Nc14</name>
    <dbReference type="NCBI Taxonomy" id="890382"/>
    <lineage>
        <taxon>Eukaryota</taxon>
        <taxon>Sar</taxon>
        <taxon>Stramenopiles</taxon>
        <taxon>Oomycota</taxon>
        <taxon>Peronosporomycetes</taxon>
        <taxon>Albuginales</taxon>
        <taxon>Albuginaceae</taxon>
        <taxon>Albugo</taxon>
    </lineage>
</organism>
<reference evidence="8" key="1">
    <citation type="journal article" date="2011" name="PLoS Biol.">
        <title>Gene gain and loss during evolution of obligate parasitism in the white rust pathogen of Arabidopsis thaliana.</title>
        <authorList>
            <person name="Kemen E."/>
            <person name="Gardiner A."/>
            <person name="Schultz-Larsen T."/>
            <person name="Kemen A.C."/>
            <person name="Balmuth A.L."/>
            <person name="Robert-Seilaniantz A."/>
            <person name="Bailey K."/>
            <person name="Holub E."/>
            <person name="Studholme D.J."/>
            <person name="Maclean D."/>
            <person name="Jones J.D."/>
        </authorList>
    </citation>
    <scope>NUCLEOTIDE SEQUENCE</scope>
</reference>
<evidence type="ECO:0000313" key="8">
    <source>
        <dbReference type="EMBL" id="CCA27797.1"/>
    </source>
</evidence>
<feature type="signal peptide" evidence="6">
    <location>
        <begin position="1"/>
        <end position="22"/>
    </location>
</feature>
<keyword evidence="3" id="KW-0378">Hydrolase</keyword>
<dbReference type="GO" id="GO:0009986">
    <property type="term" value="C:cell surface"/>
    <property type="evidence" value="ECO:0007669"/>
    <property type="project" value="TreeGrafter"/>
</dbReference>
<dbReference type="InterPro" id="IPR001547">
    <property type="entry name" value="Glyco_hydro_5"/>
</dbReference>
<feature type="chain" id="PRO_5003261853" evidence="6">
    <location>
        <begin position="23"/>
        <end position="670"/>
    </location>
</feature>
<dbReference type="GO" id="GO:0008422">
    <property type="term" value="F:beta-glucosidase activity"/>
    <property type="evidence" value="ECO:0007669"/>
    <property type="project" value="TreeGrafter"/>
</dbReference>
<accession>F0X1U3</accession>
<dbReference type="GO" id="GO:0009251">
    <property type="term" value="P:glucan catabolic process"/>
    <property type="evidence" value="ECO:0007669"/>
    <property type="project" value="TreeGrafter"/>
</dbReference>
<comment type="similarity">
    <text evidence="1">Belongs to the glycosyl hydrolase 5 (cellulase A) family.</text>
</comment>
<keyword evidence="5" id="KW-1133">Transmembrane helix</keyword>
<dbReference type="InterPro" id="IPR050386">
    <property type="entry name" value="Glycosyl_hydrolase_5"/>
</dbReference>
<keyword evidence="5" id="KW-0472">Membrane</keyword>
<dbReference type="InterPro" id="IPR012946">
    <property type="entry name" value="X8"/>
</dbReference>
<evidence type="ECO:0000256" key="5">
    <source>
        <dbReference type="SAM" id="Phobius"/>
    </source>
</evidence>
<keyword evidence="2 6" id="KW-0732">Signal</keyword>
<sequence length="670" mass="77040">MWSFKIASQLLLLIHSVSESESDPLSDSNESQYAEWLWNRNDASDRSINGFLPHDANMTCTQYRASDALNRQVRGVNLGGLFVLEPWITPSLFYQFLDPDQKFGDQTPYKTAMDTFKFCEALGKEEANRQLRIHYANWVTETDIQQLAAAGVNSLRLPVGDWMFVTYEPYTGCTDGAIEHLDRVLRLAQTYKLQVLLDIHGHIGSQNGADNSGQQKQVEWTRLDTETPSYRFVHWPIRSADWVGKFDVVHQNYTNINYKHLLHSLKAVQIITERYATHPAVHGLETVNEPWQFTPLRILKEFYWRSYKVVKSIAPHWTFVMHDSFRFNPNEWRGFMRGCPGISLDTHFYLAWRDPAVKETFFSYACKEKSYIAQMENAIMPVIVGEWSLATDNCAMWLNGFNDNVPGYPKVKCSMIQCPVYGTYLGRGFPGLPLDITKASQGPFGTGDSGPSYGLCPISSNSSFSQEDDDHLKAQILRKQLNSWSVGHGYYFWNFRAELDRKWSFLELVERHLTPQNISSYKKEDEVLQACDQEDAVQIVCRARTDVSDEELKKQLAVVCAWSDFECSFHQSNWTLQQKCDWAYNTYWRQHLHDGVTCDFDSTAHLDVVKVDEKRNLATTFDIVSDQSTSWLSYLSGGLGVIVAVGLVVRFKGMYYWCRRKALRANYASI</sequence>
<evidence type="ECO:0000256" key="3">
    <source>
        <dbReference type="ARBA" id="ARBA00022801"/>
    </source>
</evidence>
<feature type="domain" description="X8" evidence="7">
    <location>
        <begin position="539"/>
        <end position="616"/>
    </location>
</feature>
<dbReference type="Pfam" id="PF00150">
    <property type="entry name" value="Cellulase"/>
    <property type="match status" value="1"/>
</dbReference>
<evidence type="ECO:0000256" key="4">
    <source>
        <dbReference type="ARBA" id="ARBA00023295"/>
    </source>
</evidence>
<reference evidence="8" key="2">
    <citation type="submission" date="2011-02" db="EMBL/GenBank/DDBJ databases">
        <authorList>
            <person name="MacLean D."/>
        </authorList>
    </citation>
    <scope>NUCLEOTIDE SEQUENCE</scope>
</reference>
<protein>
    <submittedName>
        <fullName evidence="8">Putative exo1</fullName>
    </submittedName>
</protein>
<dbReference type="SUPFAM" id="SSF51445">
    <property type="entry name" value="(Trans)glycosidases"/>
    <property type="match status" value="1"/>
</dbReference>
<dbReference type="PANTHER" id="PTHR31297:SF38">
    <property type="entry name" value="X8 DOMAIN-CONTAINING PROTEIN"/>
    <property type="match status" value="1"/>
</dbReference>
<evidence type="ECO:0000256" key="2">
    <source>
        <dbReference type="ARBA" id="ARBA00022729"/>
    </source>
</evidence>
<dbReference type="SMART" id="SM00768">
    <property type="entry name" value="X8"/>
    <property type="match status" value="1"/>
</dbReference>
<proteinExistence type="inferred from homology"/>
<keyword evidence="5" id="KW-0812">Transmembrane</keyword>
<evidence type="ECO:0000259" key="7">
    <source>
        <dbReference type="SMART" id="SM00768"/>
    </source>
</evidence>